<evidence type="ECO:0000313" key="18">
    <source>
        <dbReference type="Proteomes" id="UP000824120"/>
    </source>
</evidence>
<dbReference type="Gene3D" id="3.40.50.300">
    <property type="entry name" value="P-loop containing nucleotide triphosphate hydrolases"/>
    <property type="match status" value="2"/>
</dbReference>
<feature type="domain" description="Disease resistance R13L4/SHOC-2-like LRR" evidence="16">
    <location>
        <begin position="420"/>
        <end position="704"/>
    </location>
</feature>
<dbReference type="FunFam" id="1.10.10.10:FF:000322">
    <property type="entry name" value="Probable disease resistance protein At1g63360"/>
    <property type="match status" value="2"/>
</dbReference>
<dbReference type="PANTHER" id="PTHR23155:SF1152">
    <property type="entry name" value="AAA+ ATPASE DOMAIN-CONTAINING PROTEIN"/>
    <property type="match status" value="1"/>
</dbReference>
<feature type="domain" description="Disease resistance R13L4/SHOC-2-like LRR" evidence="16">
    <location>
        <begin position="1042"/>
        <end position="1212"/>
    </location>
</feature>
<keyword evidence="13" id="KW-0472">Membrane</keyword>
<dbReference type="Gene3D" id="1.10.8.430">
    <property type="entry name" value="Helical domain of apoptotic protease-activating factors"/>
    <property type="match status" value="2"/>
</dbReference>
<dbReference type="GO" id="GO:0051607">
    <property type="term" value="P:defense response to virus"/>
    <property type="evidence" value="ECO:0007669"/>
    <property type="project" value="UniProtKB-ARBA"/>
</dbReference>
<evidence type="ECO:0000259" key="14">
    <source>
        <dbReference type="Pfam" id="PF00931"/>
    </source>
</evidence>
<evidence type="ECO:0000256" key="12">
    <source>
        <dbReference type="ARBA" id="ARBA00023054"/>
    </source>
</evidence>
<evidence type="ECO:0000256" key="3">
    <source>
        <dbReference type="ARBA" id="ARBA00004496"/>
    </source>
</evidence>
<dbReference type="Pfam" id="PF00931">
    <property type="entry name" value="NB-ARC"/>
    <property type="match status" value="2"/>
</dbReference>
<dbReference type="InterPro" id="IPR032675">
    <property type="entry name" value="LRR_dom_sf"/>
</dbReference>
<feature type="domain" description="Disease resistance protein winged helix" evidence="15">
    <location>
        <begin position="927"/>
        <end position="996"/>
    </location>
</feature>
<evidence type="ECO:0000256" key="8">
    <source>
        <dbReference type="ARBA" id="ARBA00022737"/>
    </source>
</evidence>
<dbReference type="FunFam" id="1.10.8.430:FF:000003">
    <property type="entry name" value="Probable disease resistance protein At5g66910"/>
    <property type="match status" value="2"/>
</dbReference>
<dbReference type="Proteomes" id="UP000824120">
    <property type="component" value="Chromosome 4"/>
</dbReference>
<evidence type="ECO:0000256" key="13">
    <source>
        <dbReference type="ARBA" id="ARBA00023136"/>
    </source>
</evidence>
<dbReference type="GO" id="GO:0005524">
    <property type="term" value="F:ATP binding"/>
    <property type="evidence" value="ECO:0007669"/>
    <property type="project" value="UniProtKB-KW"/>
</dbReference>
<evidence type="ECO:0000256" key="11">
    <source>
        <dbReference type="ARBA" id="ARBA00022840"/>
    </source>
</evidence>
<dbReference type="GO" id="GO:0016020">
    <property type="term" value="C:membrane"/>
    <property type="evidence" value="ECO:0007669"/>
    <property type="project" value="UniProtKB-SubCell"/>
</dbReference>
<dbReference type="InterPro" id="IPR027417">
    <property type="entry name" value="P-loop_NTPase"/>
</dbReference>
<dbReference type="InterPro" id="IPR036388">
    <property type="entry name" value="WH-like_DNA-bd_sf"/>
</dbReference>
<dbReference type="Pfam" id="PF23559">
    <property type="entry name" value="WHD_DRP"/>
    <property type="match status" value="2"/>
</dbReference>
<evidence type="ECO:0000256" key="10">
    <source>
        <dbReference type="ARBA" id="ARBA00022821"/>
    </source>
</evidence>
<reference evidence="17 18" key="1">
    <citation type="submission" date="2020-09" db="EMBL/GenBank/DDBJ databases">
        <title>De no assembly of potato wild relative species, Solanum commersonii.</title>
        <authorList>
            <person name="Cho K."/>
        </authorList>
    </citation>
    <scope>NUCLEOTIDE SEQUENCE [LARGE SCALE GENOMIC DNA]</scope>
    <source>
        <strain evidence="17">LZ3.2</strain>
        <tissue evidence="17">Leaf</tissue>
    </source>
</reference>
<dbReference type="PANTHER" id="PTHR23155">
    <property type="entry name" value="DISEASE RESISTANCE PROTEIN RP"/>
    <property type="match status" value="1"/>
</dbReference>
<dbReference type="InterPro" id="IPR002182">
    <property type="entry name" value="NB-ARC"/>
</dbReference>
<dbReference type="InterPro" id="IPR044974">
    <property type="entry name" value="Disease_R_plants"/>
</dbReference>
<dbReference type="FunFam" id="3.40.50.300:FF:001091">
    <property type="entry name" value="Probable disease resistance protein At1g61300"/>
    <property type="match status" value="1"/>
</dbReference>
<feature type="domain" description="NB-ARC" evidence="14">
    <location>
        <begin position="48"/>
        <end position="219"/>
    </location>
</feature>
<dbReference type="InterPro" id="IPR058922">
    <property type="entry name" value="WHD_DRP"/>
</dbReference>
<evidence type="ECO:0000256" key="6">
    <source>
        <dbReference type="ARBA" id="ARBA00022614"/>
    </source>
</evidence>
<evidence type="ECO:0000256" key="9">
    <source>
        <dbReference type="ARBA" id="ARBA00022741"/>
    </source>
</evidence>
<dbReference type="GO" id="GO:0043531">
    <property type="term" value="F:ADP binding"/>
    <property type="evidence" value="ECO:0007669"/>
    <property type="project" value="InterPro"/>
</dbReference>
<evidence type="ECO:0000256" key="2">
    <source>
        <dbReference type="ARBA" id="ARBA00004170"/>
    </source>
</evidence>
<keyword evidence="18" id="KW-1185">Reference proteome</keyword>
<keyword evidence="11" id="KW-0067">ATP-binding</keyword>
<dbReference type="InterPro" id="IPR055414">
    <property type="entry name" value="LRR_R13L4/SHOC2-like"/>
</dbReference>
<evidence type="ECO:0000259" key="16">
    <source>
        <dbReference type="Pfam" id="PF23598"/>
    </source>
</evidence>
<dbReference type="Gene3D" id="1.10.10.10">
    <property type="entry name" value="Winged helix-like DNA-binding domain superfamily/Winged helix DNA-binding domain"/>
    <property type="match status" value="2"/>
</dbReference>
<comment type="subcellular location">
    <subcellularLocation>
        <location evidence="3">Cytoplasm</location>
    </subcellularLocation>
    <subcellularLocation>
        <location evidence="2">Membrane</location>
        <topology evidence="2">Peripheral membrane protein</topology>
    </subcellularLocation>
</comment>
<dbReference type="PRINTS" id="PR00364">
    <property type="entry name" value="DISEASERSIST"/>
</dbReference>
<protein>
    <submittedName>
        <fullName evidence="17">Uncharacterized protein</fullName>
    </submittedName>
</protein>
<dbReference type="EMBL" id="JACXVP010000004">
    <property type="protein sequence ID" value="KAG5608728.1"/>
    <property type="molecule type" value="Genomic_DNA"/>
</dbReference>
<dbReference type="Pfam" id="PF23598">
    <property type="entry name" value="LRR_14"/>
    <property type="match status" value="2"/>
</dbReference>
<gene>
    <name evidence="17" type="ORF">H5410_020009</name>
</gene>
<evidence type="ECO:0000256" key="7">
    <source>
        <dbReference type="ARBA" id="ARBA00022667"/>
    </source>
</evidence>
<evidence type="ECO:0000313" key="17">
    <source>
        <dbReference type="EMBL" id="KAG5608728.1"/>
    </source>
</evidence>
<feature type="domain" description="NB-ARC" evidence="14">
    <location>
        <begin position="712"/>
        <end position="840"/>
    </location>
</feature>
<dbReference type="InterPro" id="IPR042197">
    <property type="entry name" value="Apaf_helical"/>
</dbReference>
<evidence type="ECO:0000259" key="15">
    <source>
        <dbReference type="Pfam" id="PF23559"/>
    </source>
</evidence>
<evidence type="ECO:0000256" key="5">
    <source>
        <dbReference type="ARBA" id="ARBA00022490"/>
    </source>
</evidence>
<keyword evidence="7" id="KW-0381">Hypersensitive response</keyword>
<keyword evidence="5" id="KW-0963">Cytoplasm</keyword>
<comment type="caution">
    <text evidence="17">The sequence shown here is derived from an EMBL/GenBank/DDBJ whole genome shotgun (WGS) entry which is preliminary data.</text>
</comment>
<keyword evidence="6" id="KW-0433">Leucine-rich repeat</keyword>
<organism evidence="17 18">
    <name type="scientific">Solanum commersonii</name>
    <name type="common">Commerson's wild potato</name>
    <name type="synonym">Commerson's nightshade</name>
    <dbReference type="NCBI Taxonomy" id="4109"/>
    <lineage>
        <taxon>Eukaryota</taxon>
        <taxon>Viridiplantae</taxon>
        <taxon>Streptophyta</taxon>
        <taxon>Embryophyta</taxon>
        <taxon>Tracheophyta</taxon>
        <taxon>Spermatophyta</taxon>
        <taxon>Magnoliopsida</taxon>
        <taxon>eudicotyledons</taxon>
        <taxon>Gunneridae</taxon>
        <taxon>Pentapetalae</taxon>
        <taxon>asterids</taxon>
        <taxon>lamiids</taxon>
        <taxon>Solanales</taxon>
        <taxon>Solanaceae</taxon>
        <taxon>Solanoideae</taxon>
        <taxon>Solaneae</taxon>
        <taxon>Solanum</taxon>
    </lineage>
</organism>
<keyword evidence="10" id="KW-0611">Plant defense</keyword>
<proteinExistence type="inferred from homology"/>
<keyword evidence="8" id="KW-0677">Repeat</keyword>
<feature type="domain" description="Disease resistance protein winged helix" evidence="15">
    <location>
        <begin position="306"/>
        <end position="375"/>
    </location>
</feature>
<dbReference type="SUPFAM" id="SSF52058">
    <property type="entry name" value="L domain-like"/>
    <property type="match status" value="2"/>
</dbReference>
<comment type="similarity">
    <text evidence="4">Belongs to the disease resistance NB-LRR family.</text>
</comment>
<dbReference type="GO" id="GO:0005737">
    <property type="term" value="C:cytoplasm"/>
    <property type="evidence" value="ECO:0007669"/>
    <property type="project" value="UniProtKB-SubCell"/>
</dbReference>
<dbReference type="Gene3D" id="3.80.10.10">
    <property type="entry name" value="Ribonuclease Inhibitor"/>
    <property type="match status" value="3"/>
</dbReference>
<sequence length="1321" mass="152607">MDISRKRETSGITNINSNAGEGVSNQVATLRRTTSYVDDQDYIFVGFQDVVQNLLAELLKAEPRQSVLSIYGMGGLGKTTLARKLYTSPNIASCFPTRSWICVSQEYNTMDLFRNIIKSIQGRTKETLDLLERMTEGDLEIYLRDLLKERKYLVVVDDVWQREAWESLKRALPDGKNGSKVIITMRNDRVAERADNRGFVHKLCFLSPEESWDLFRRKLLDVRAMVPEMESLAKDMVEKCRGLPLAIVVLSGLLSHKKGLNEWHKVKDHLWKNIKEEKSIEISNILSLSYNDLSTALKQCFLYFGIFPEDKVLEAENIIWLWMAEGFIPRGEERMEDVAESFLNELIRRSLVQVAKTFWEKATECRVHDLLRDLAIQKALEVNFFDIYDTRNHSISSLCIRHGIHSQGERYLSLDLSNLKLRSIMFFDPDFRKMSLIKFRSVFQHLYVLYLDIVNWNMYRVPDAIGSLYHLKLLRLRGIHDVPSSIGNLKNLQTLVVNEGLYSCRLPRETADLINLRHLIASYSKPLKLISKLTSLEVLQGVHCDQWIDVDPVDLVNLRELSMQRIKKSYSLNNISILKNLSTLRLFCGNLEESFPSLEFVNSCQKLQKLCLHGKIEKLPPFPNSITMMALSDSELTEDPMPILGMLPNLSNLKLEDAYKGKEITFSDNSFSQLEFLRLDSLRNLERWHLATSAMTLIKGLHIDDCPNLKEIPERMKDVKRICVSQEYNTMDLLKTIINSIQGCTKETLDLLEKMAEIDLENHLRKLLTERKYLVVVDDVWQREAWESLKIAFPDSNNGSRVIITTRKEDVAERADDRGFVQKLRFLSQEESWDLFCRKLLDVRAMVPEMESLAKDMVEKCRGLPLAIVVLSGLLSHKKGLSEWHKVKDHLWKNIKEDKSIEISCILSLSYNDLSIALKKCFLYFGIFPEDQEVEAENIIWLWMAEGFVPRGEERMEDVVEGFLNELIRRSLVQVAKTFWEKVIECRVHDLLCDLAIQKALEVNFFDIYDPRSHSISSLCIRHGIHSEGERYLSSLDLSNLKLRSIMFFDPDICNVFQHIDVFRHLYVLYLHISNFVIPDAIGSLYHLKFLRLRGIHNLPSSIGNLKNLQTLAVNEVARYSEPLECISKLTSLQVLKGVCCDQWEDVDPVDLVNIRELSMNYSSDSYSLNNISSLKNLSTLTLSSKLDHSSRFPSLEFLNSCQKLQKLWLKGRINKLPLFPNSITMMLLWKSRLTEDPMPILGMLPNLSNLELFRAFEGKEIACNDNSFSQLEFLLLDGLEKLKRWDLGTSAMPLIKGLHIYDCPNLKEIPKRMKDVKRIL</sequence>
<evidence type="ECO:0000256" key="1">
    <source>
        <dbReference type="ARBA" id="ARBA00002074"/>
    </source>
</evidence>
<dbReference type="GO" id="GO:0009626">
    <property type="term" value="P:plant-type hypersensitive response"/>
    <property type="evidence" value="ECO:0007669"/>
    <property type="project" value="UniProtKB-KW"/>
</dbReference>
<name>A0A9J5Z9Y2_SOLCO</name>
<evidence type="ECO:0000256" key="4">
    <source>
        <dbReference type="ARBA" id="ARBA00008894"/>
    </source>
</evidence>
<dbReference type="OrthoDB" id="6161812at2759"/>
<keyword evidence="9" id="KW-0547">Nucleotide-binding</keyword>
<dbReference type="SUPFAM" id="SSF52540">
    <property type="entry name" value="P-loop containing nucleoside triphosphate hydrolases"/>
    <property type="match status" value="2"/>
</dbReference>
<accession>A0A9J5Z9Y2</accession>
<keyword evidence="12" id="KW-0175">Coiled coil</keyword>
<comment type="function">
    <text evidence="1">Confers resistance to late blight (Phytophthora infestans) races carrying the avirulence gene Avr1. Resistance proteins guard the plant against pathogens that contain an appropriate avirulence protein via an indirect interaction with this avirulence protein. That triggers a defense system including the hypersensitive response, which restricts the pathogen growth.</text>
</comment>